<keyword evidence="2" id="KW-1185">Reference proteome</keyword>
<dbReference type="AlphaFoldDB" id="A0A0C3PZ24"/>
<reference evidence="1 2" key="1">
    <citation type="submission" date="2014-04" db="EMBL/GenBank/DDBJ databases">
        <authorList>
            <consortium name="DOE Joint Genome Institute"/>
            <person name="Kuo A."/>
            <person name="Kohler A."/>
            <person name="Costa M.D."/>
            <person name="Nagy L.G."/>
            <person name="Floudas D."/>
            <person name="Copeland A."/>
            <person name="Barry K.W."/>
            <person name="Cichocki N."/>
            <person name="Veneault-Fourrey C."/>
            <person name="LaButti K."/>
            <person name="Lindquist E.A."/>
            <person name="Lipzen A."/>
            <person name="Lundell T."/>
            <person name="Morin E."/>
            <person name="Murat C."/>
            <person name="Sun H."/>
            <person name="Tunlid A."/>
            <person name="Henrissat B."/>
            <person name="Grigoriev I.V."/>
            <person name="Hibbett D.S."/>
            <person name="Martin F."/>
            <person name="Nordberg H.P."/>
            <person name="Cantor M.N."/>
            <person name="Hua S.X."/>
        </authorList>
    </citation>
    <scope>NUCLEOTIDE SEQUENCE [LARGE SCALE GENOMIC DNA]</scope>
    <source>
        <strain evidence="1 2">Marx 270</strain>
    </source>
</reference>
<evidence type="ECO:0000313" key="1">
    <source>
        <dbReference type="EMBL" id="KIO14579.1"/>
    </source>
</evidence>
<accession>A0A0C3PZ24</accession>
<evidence type="ECO:0000313" key="2">
    <source>
        <dbReference type="Proteomes" id="UP000054217"/>
    </source>
</evidence>
<organism evidence="1 2">
    <name type="scientific">Pisolithus tinctorius Marx 270</name>
    <dbReference type="NCBI Taxonomy" id="870435"/>
    <lineage>
        <taxon>Eukaryota</taxon>
        <taxon>Fungi</taxon>
        <taxon>Dikarya</taxon>
        <taxon>Basidiomycota</taxon>
        <taxon>Agaricomycotina</taxon>
        <taxon>Agaricomycetes</taxon>
        <taxon>Agaricomycetidae</taxon>
        <taxon>Boletales</taxon>
        <taxon>Sclerodermatineae</taxon>
        <taxon>Pisolithaceae</taxon>
        <taxon>Pisolithus</taxon>
    </lineage>
</organism>
<proteinExistence type="predicted"/>
<protein>
    <submittedName>
        <fullName evidence="1">Uncharacterized protein</fullName>
    </submittedName>
</protein>
<dbReference type="HOGENOM" id="CLU_3033326_0_0_1"/>
<sequence>MPGAKPEIMDKEVTKRDTAIMRNNMSTLKPPSEAHPKTNILSAVPANTGLANTLL</sequence>
<gene>
    <name evidence="1" type="ORF">M404DRAFT_991342</name>
</gene>
<reference evidence="2" key="2">
    <citation type="submission" date="2015-01" db="EMBL/GenBank/DDBJ databases">
        <title>Evolutionary Origins and Diversification of the Mycorrhizal Mutualists.</title>
        <authorList>
            <consortium name="DOE Joint Genome Institute"/>
            <consortium name="Mycorrhizal Genomics Consortium"/>
            <person name="Kohler A."/>
            <person name="Kuo A."/>
            <person name="Nagy L.G."/>
            <person name="Floudas D."/>
            <person name="Copeland A."/>
            <person name="Barry K.W."/>
            <person name="Cichocki N."/>
            <person name="Veneault-Fourrey C."/>
            <person name="LaButti K."/>
            <person name="Lindquist E.A."/>
            <person name="Lipzen A."/>
            <person name="Lundell T."/>
            <person name="Morin E."/>
            <person name="Murat C."/>
            <person name="Riley R."/>
            <person name="Ohm R."/>
            <person name="Sun H."/>
            <person name="Tunlid A."/>
            <person name="Henrissat B."/>
            <person name="Grigoriev I.V."/>
            <person name="Hibbett D.S."/>
            <person name="Martin F."/>
        </authorList>
    </citation>
    <scope>NUCLEOTIDE SEQUENCE [LARGE SCALE GENOMIC DNA]</scope>
    <source>
        <strain evidence="2">Marx 270</strain>
    </source>
</reference>
<name>A0A0C3PZ24_PISTI</name>
<dbReference type="InParanoid" id="A0A0C3PZ24"/>
<dbReference type="EMBL" id="KN831944">
    <property type="protein sequence ID" value="KIO14579.1"/>
    <property type="molecule type" value="Genomic_DNA"/>
</dbReference>
<dbReference type="Proteomes" id="UP000054217">
    <property type="component" value="Unassembled WGS sequence"/>
</dbReference>